<name>A0ABT5AFP6_9CYAN</name>
<evidence type="ECO:0000313" key="2">
    <source>
        <dbReference type="Proteomes" id="UP001211249"/>
    </source>
</evidence>
<dbReference type="EMBL" id="JAQMUC010000058">
    <property type="protein sequence ID" value="MDB9536129.1"/>
    <property type="molecule type" value="Genomic_DNA"/>
</dbReference>
<proteinExistence type="predicted"/>
<protein>
    <recommendedName>
        <fullName evidence="3">PEP-CTERM sorting domain-containing protein</fullName>
    </recommendedName>
</protein>
<dbReference type="RefSeq" id="WP_271795973.1">
    <property type="nucleotide sequence ID" value="NZ_JAQMUC010000058.1"/>
</dbReference>
<comment type="caution">
    <text evidence="1">The sequence shown here is derived from an EMBL/GenBank/DDBJ whole genome shotgun (WGS) entry which is preliminary data.</text>
</comment>
<evidence type="ECO:0008006" key="3">
    <source>
        <dbReference type="Google" id="ProtNLM"/>
    </source>
</evidence>
<dbReference type="Proteomes" id="UP001211249">
    <property type="component" value="Unassembled WGS sequence"/>
</dbReference>
<gene>
    <name evidence="1" type="ORF">PN451_09835</name>
</gene>
<accession>A0ABT5AFP6</accession>
<organism evidence="1 2">
    <name type="scientific">Dolichospermum planctonicum CS-1226</name>
    <dbReference type="NCBI Taxonomy" id="3021751"/>
    <lineage>
        <taxon>Bacteria</taxon>
        <taxon>Bacillati</taxon>
        <taxon>Cyanobacteriota</taxon>
        <taxon>Cyanophyceae</taxon>
        <taxon>Nostocales</taxon>
        <taxon>Aphanizomenonaceae</taxon>
        <taxon>Dolichospermum</taxon>
        <taxon>Dolichospermum planctonicum</taxon>
    </lineage>
</organism>
<keyword evidence="2" id="KW-1185">Reference proteome</keyword>
<sequence>MIVYRKLCKYFFNCHDQDQYLYPPIIAKTLAVSGFAASVLLAATPAHAISFNFQFQDISGGTNGFVKGTLSGLVEGNNPGPGITATVTSSPGGQGVASNYSFYNVYRGPAFTVTNGNITFADAQFVNPANISLFLGTTRDTYYSELADYNNGSFDYYDYSNATTQFTAATPVPFEYSPIALPASLAVCFGAAKLLKNHRAKKRMVSVEA</sequence>
<evidence type="ECO:0000313" key="1">
    <source>
        <dbReference type="EMBL" id="MDB9536129.1"/>
    </source>
</evidence>
<reference evidence="1 2" key="1">
    <citation type="submission" date="2023-01" db="EMBL/GenBank/DDBJ databases">
        <title>Genomes from the Australian National Cyanobacteria Reference Collection.</title>
        <authorList>
            <person name="Willis A."/>
            <person name="Lee E.M.F."/>
        </authorList>
    </citation>
    <scope>NUCLEOTIDE SEQUENCE [LARGE SCALE GENOMIC DNA]</scope>
    <source>
        <strain evidence="1 2">CS-1226</strain>
    </source>
</reference>